<evidence type="ECO:0000256" key="3">
    <source>
        <dbReference type="ARBA" id="ARBA00022692"/>
    </source>
</evidence>
<gene>
    <name evidence="8" type="ORF">A3844_07335</name>
</gene>
<dbReference type="PROSITE" id="PS50850">
    <property type="entry name" value="MFS"/>
    <property type="match status" value="1"/>
</dbReference>
<keyword evidence="2" id="KW-0813">Transport</keyword>
<dbReference type="InterPro" id="IPR050327">
    <property type="entry name" value="Proton-linked_MCT"/>
</dbReference>
<keyword evidence="5 6" id="KW-0472">Membrane</keyword>
<dbReference type="Proteomes" id="UP000186058">
    <property type="component" value="Unassembled WGS sequence"/>
</dbReference>
<feature type="transmembrane region" description="Helical" evidence="6">
    <location>
        <begin position="7"/>
        <end position="31"/>
    </location>
</feature>
<dbReference type="CDD" id="cd17353">
    <property type="entry name" value="MFS_OFA_like"/>
    <property type="match status" value="1"/>
</dbReference>
<feature type="transmembrane region" description="Helical" evidence="6">
    <location>
        <begin position="384"/>
        <end position="406"/>
    </location>
</feature>
<feature type="transmembrane region" description="Helical" evidence="6">
    <location>
        <begin position="317"/>
        <end position="340"/>
    </location>
</feature>
<dbReference type="InterPro" id="IPR036259">
    <property type="entry name" value="MFS_trans_sf"/>
</dbReference>
<dbReference type="Gene3D" id="1.20.1250.20">
    <property type="entry name" value="MFS general substrate transporter like domains"/>
    <property type="match status" value="2"/>
</dbReference>
<dbReference type="EMBL" id="LVWI01000030">
    <property type="protein sequence ID" value="OKP88506.1"/>
    <property type="molecule type" value="Genomic_DNA"/>
</dbReference>
<dbReference type="RefSeq" id="WP_074107051.1">
    <property type="nucleotide sequence ID" value="NZ_LVWI01000030.1"/>
</dbReference>
<dbReference type="PANTHER" id="PTHR11360">
    <property type="entry name" value="MONOCARBOXYLATE TRANSPORTER"/>
    <property type="match status" value="1"/>
</dbReference>
<evidence type="ECO:0000256" key="5">
    <source>
        <dbReference type="ARBA" id="ARBA00023136"/>
    </source>
</evidence>
<evidence type="ECO:0000256" key="6">
    <source>
        <dbReference type="SAM" id="Phobius"/>
    </source>
</evidence>
<feature type="transmembrane region" description="Helical" evidence="6">
    <location>
        <begin position="81"/>
        <end position="100"/>
    </location>
</feature>
<feature type="transmembrane region" description="Helical" evidence="6">
    <location>
        <begin position="137"/>
        <end position="158"/>
    </location>
</feature>
<comment type="caution">
    <text evidence="8">The sequence shown here is derived from an EMBL/GenBank/DDBJ whole genome shotgun (WGS) entry which is preliminary data.</text>
</comment>
<accession>A0ABX3ER77</accession>
<organism evidence="8 9">
    <name type="scientific">Paenibacillus helianthi</name>
    <dbReference type="NCBI Taxonomy" id="1349432"/>
    <lineage>
        <taxon>Bacteria</taxon>
        <taxon>Bacillati</taxon>
        <taxon>Bacillota</taxon>
        <taxon>Bacilli</taxon>
        <taxon>Bacillales</taxon>
        <taxon>Paenibacillaceae</taxon>
        <taxon>Paenibacillus</taxon>
    </lineage>
</organism>
<sequence length="422" mass="44367">MELTKKRWIILIASCFINLCIGSIYGWSVFAAPMAAYLSSVTGRTLTPGDLAIAFTITNSVGPITMISGGWINDRFGPKKVIFAGGLLFGGGMLLSGFATSVGFLVFAYGIVLGLGTGMVYGCTISNSIKFFPDKRGLVGGVTTAAYGLSSVIIPPIANGLISTSSVKTAFIILGIAFLVIICAASFFIEKCPSDFVPSGWSPKAVHVGRSLKNDKDWKGMLANPLFYVMIALLISGAFAGLMCTSQASPIAQKMVGLSAAAATTAVSILALFNTGGRIIAGYISDKIGRINTLAISSLFSVIGLTLLYLSGENSVATFYIGISVIGLSFGSLMGVFPGFTADQFGAKNNSVNYGIMFIGFAIAGYFGPSIMKNVYSVDGSYQRAFVIAAVFGITGFVLTFVYKWAVKYQQTAANKNQKAII</sequence>
<proteinExistence type="predicted"/>
<keyword evidence="4 6" id="KW-1133">Transmembrane helix</keyword>
<dbReference type="SUPFAM" id="SSF103473">
    <property type="entry name" value="MFS general substrate transporter"/>
    <property type="match status" value="1"/>
</dbReference>
<dbReference type="Pfam" id="PF07690">
    <property type="entry name" value="MFS_1"/>
    <property type="match status" value="1"/>
</dbReference>
<dbReference type="InterPro" id="IPR011701">
    <property type="entry name" value="MFS"/>
</dbReference>
<feature type="transmembrane region" description="Helical" evidence="6">
    <location>
        <begin position="51"/>
        <end position="72"/>
    </location>
</feature>
<evidence type="ECO:0000256" key="4">
    <source>
        <dbReference type="ARBA" id="ARBA00022989"/>
    </source>
</evidence>
<feature type="transmembrane region" description="Helical" evidence="6">
    <location>
        <begin position="255"/>
        <end position="273"/>
    </location>
</feature>
<evidence type="ECO:0000259" key="7">
    <source>
        <dbReference type="PROSITE" id="PS50850"/>
    </source>
</evidence>
<evidence type="ECO:0000256" key="2">
    <source>
        <dbReference type="ARBA" id="ARBA00022448"/>
    </source>
</evidence>
<reference evidence="8 9" key="1">
    <citation type="submission" date="2016-03" db="EMBL/GenBank/DDBJ databases">
        <authorList>
            <person name="Sant'Anna F.H."/>
            <person name="Ambrosini A."/>
            <person name="Souza R."/>
            <person name="Bach E."/>
            <person name="Fernandes G."/>
            <person name="Balsanelli E."/>
            <person name="Baura V.A."/>
            <person name="Souza E.M."/>
            <person name="Passaglia L."/>
        </authorList>
    </citation>
    <scope>NUCLEOTIDE SEQUENCE [LARGE SCALE GENOMIC DNA]</scope>
    <source>
        <strain evidence="8 9">P26E</strain>
    </source>
</reference>
<dbReference type="PANTHER" id="PTHR11360:SF317">
    <property type="entry name" value="MAJOR FACILITATOR SUPERFAMILY (MFS) PROFILE DOMAIN-CONTAINING PROTEIN-RELATED"/>
    <property type="match status" value="1"/>
</dbReference>
<keyword evidence="9" id="KW-1185">Reference proteome</keyword>
<feature type="transmembrane region" description="Helical" evidence="6">
    <location>
        <begin position="170"/>
        <end position="189"/>
    </location>
</feature>
<protein>
    <submittedName>
        <fullName evidence="8">MFS transporter</fullName>
    </submittedName>
</protein>
<evidence type="ECO:0000313" key="8">
    <source>
        <dbReference type="EMBL" id="OKP88506.1"/>
    </source>
</evidence>
<feature type="transmembrane region" description="Helical" evidence="6">
    <location>
        <begin position="226"/>
        <end position="249"/>
    </location>
</feature>
<evidence type="ECO:0000256" key="1">
    <source>
        <dbReference type="ARBA" id="ARBA00004651"/>
    </source>
</evidence>
<keyword evidence="3 6" id="KW-0812">Transmembrane</keyword>
<feature type="transmembrane region" description="Helical" evidence="6">
    <location>
        <begin position="106"/>
        <end position="125"/>
    </location>
</feature>
<feature type="domain" description="Major facilitator superfamily (MFS) profile" evidence="7">
    <location>
        <begin position="6"/>
        <end position="408"/>
    </location>
</feature>
<name>A0ABX3ER77_9BACL</name>
<dbReference type="InterPro" id="IPR020846">
    <property type="entry name" value="MFS_dom"/>
</dbReference>
<feature type="transmembrane region" description="Helical" evidence="6">
    <location>
        <begin position="294"/>
        <end position="311"/>
    </location>
</feature>
<comment type="subcellular location">
    <subcellularLocation>
        <location evidence="1">Cell membrane</location>
        <topology evidence="1">Multi-pass membrane protein</topology>
    </subcellularLocation>
</comment>
<evidence type="ECO:0000313" key="9">
    <source>
        <dbReference type="Proteomes" id="UP000186058"/>
    </source>
</evidence>
<feature type="transmembrane region" description="Helical" evidence="6">
    <location>
        <begin position="352"/>
        <end position="372"/>
    </location>
</feature>